<dbReference type="SUPFAM" id="SSF54427">
    <property type="entry name" value="NTF2-like"/>
    <property type="match status" value="1"/>
</dbReference>
<evidence type="ECO:0000259" key="2">
    <source>
        <dbReference type="Pfam" id="PF14534"/>
    </source>
</evidence>
<keyword evidence="4" id="KW-1185">Reference proteome</keyword>
<dbReference type="RefSeq" id="WP_343764690.1">
    <property type="nucleotide sequence ID" value="NZ_BAAAFG010000012.1"/>
</dbReference>
<feature type="domain" description="DUF4440" evidence="2">
    <location>
        <begin position="40"/>
        <end position="151"/>
    </location>
</feature>
<keyword evidence="1" id="KW-0732">Signal</keyword>
<evidence type="ECO:0000313" key="3">
    <source>
        <dbReference type="EMBL" id="GAA0871874.1"/>
    </source>
</evidence>
<dbReference type="Gene3D" id="3.10.450.50">
    <property type="match status" value="1"/>
</dbReference>
<dbReference type="Pfam" id="PF14534">
    <property type="entry name" value="DUF4440"/>
    <property type="match status" value="1"/>
</dbReference>
<dbReference type="InterPro" id="IPR027843">
    <property type="entry name" value="DUF4440"/>
</dbReference>
<feature type="signal peptide" evidence="1">
    <location>
        <begin position="1"/>
        <end position="18"/>
    </location>
</feature>
<name>A0ABN1MGE2_9FLAO</name>
<dbReference type="EMBL" id="BAAAFG010000012">
    <property type="protein sequence ID" value="GAA0871874.1"/>
    <property type="molecule type" value="Genomic_DNA"/>
</dbReference>
<sequence length="165" mass="19044">MRFLVLSFFFIISISALGQLEQNHVVYQTLKANDSLIFEVAFNHCNIQPMEELLSDDLEFYHDIAGVEKTKAVFINNFRNGLCGNPNVQSRRELIPESLVVYPLKNNGVIYGAVQQGEHRFFEKVKNQPETAGSTAKFTHLWLLENDTWKLKRVISYDHQQSTNH</sequence>
<protein>
    <recommendedName>
        <fullName evidence="2">DUF4440 domain-containing protein</fullName>
    </recommendedName>
</protein>
<feature type="chain" id="PRO_5046963165" description="DUF4440 domain-containing protein" evidence="1">
    <location>
        <begin position="19"/>
        <end position="165"/>
    </location>
</feature>
<gene>
    <name evidence="3" type="ORF">GCM10009117_10200</name>
</gene>
<accession>A0ABN1MGE2</accession>
<comment type="caution">
    <text evidence="3">The sequence shown here is derived from an EMBL/GenBank/DDBJ whole genome shotgun (WGS) entry which is preliminary data.</text>
</comment>
<reference evidence="3 4" key="1">
    <citation type="journal article" date="2019" name="Int. J. Syst. Evol. Microbiol.">
        <title>The Global Catalogue of Microorganisms (GCM) 10K type strain sequencing project: providing services to taxonomists for standard genome sequencing and annotation.</title>
        <authorList>
            <consortium name="The Broad Institute Genomics Platform"/>
            <consortium name="The Broad Institute Genome Sequencing Center for Infectious Disease"/>
            <person name="Wu L."/>
            <person name="Ma J."/>
        </authorList>
    </citation>
    <scope>NUCLEOTIDE SEQUENCE [LARGE SCALE GENOMIC DNA]</scope>
    <source>
        <strain evidence="3 4">JCM 16082</strain>
    </source>
</reference>
<proteinExistence type="predicted"/>
<organism evidence="3 4">
    <name type="scientific">Gangjinia marincola</name>
    <dbReference type="NCBI Taxonomy" id="578463"/>
    <lineage>
        <taxon>Bacteria</taxon>
        <taxon>Pseudomonadati</taxon>
        <taxon>Bacteroidota</taxon>
        <taxon>Flavobacteriia</taxon>
        <taxon>Flavobacteriales</taxon>
        <taxon>Flavobacteriaceae</taxon>
        <taxon>Gangjinia</taxon>
    </lineage>
</organism>
<dbReference type="InterPro" id="IPR032710">
    <property type="entry name" value="NTF2-like_dom_sf"/>
</dbReference>
<evidence type="ECO:0000313" key="4">
    <source>
        <dbReference type="Proteomes" id="UP001500507"/>
    </source>
</evidence>
<evidence type="ECO:0000256" key="1">
    <source>
        <dbReference type="SAM" id="SignalP"/>
    </source>
</evidence>
<dbReference type="Proteomes" id="UP001500507">
    <property type="component" value="Unassembled WGS sequence"/>
</dbReference>